<feature type="compositionally biased region" description="Basic residues" evidence="6">
    <location>
        <begin position="753"/>
        <end position="766"/>
    </location>
</feature>
<accession>A0A182FMB1</accession>
<feature type="binding site" evidence="5">
    <location>
        <position position="289"/>
    </location>
    <ligand>
        <name>S-adenosyl-L-methionine</name>
        <dbReference type="ChEBI" id="CHEBI:59789"/>
    </ligand>
</feature>
<evidence type="ECO:0000256" key="3">
    <source>
        <dbReference type="ARBA" id="ARBA00022691"/>
    </source>
</evidence>
<dbReference type="Proteomes" id="UP000069272">
    <property type="component" value="Chromosome X"/>
</dbReference>
<keyword evidence="3 5" id="KW-0949">S-adenosyl-L-methionine</keyword>
<evidence type="ECO:0000313" key="9">
    <source>
        <dbReference type="Proteomes" id="UP000069272"/>
    </source>
</evidence>
<proteinExistence type="inferred from homology"/>
<dbReference type="CDD" id="cd02440">
    <property type="entry name" value="AdoMet_MTases"/>
    <property type="match status" value="1"/>
</dbReference>
<dbReference type="SUPFAM" id="SSF53335">
    <property type="entry name" value="S-adenosyl-L-methionine-dependent methyltransferases"/>
    <property type="match status" value="1"/>
</dbReference>
<dbReference type="GO" id="GO:0070475">
    <property type="term" value="P:rRNA base methylation"/>
    <property type="evidence" value="ECO:0007669"/>
    <property type="project" value="TreeGrafter"/>
</dbReference>
<dbReference type="GeneID" id="118468785"/>
<dbReference type="PRINTS" id="PR02008">
    <property type="entry name" value="RCMTFAMILY"/>
</dbReference>
<evidence type="ECO:0000313" key="8">
    <source>
        <dbReference type="EnsemblMetazoa" id="AALB007670-PA"/>
    </source>
</evidence>
<dbReference type="PANTHER" id="PTHR22807">
    <property type="entry name" value="NOP2 YEAST -RELATED NOL1/NOP2/FMU SUN DOMAIN-CONTAINING"/>
    <property type="match status" value="1"/>
</dbReference>
<dbReference type="InterPro" id="IPR049561">
    <property type="entry name" value="NSUN5_7_fdxn-like"/>
</dbReference>
<dbReference type="InterPro" id="IPR023267">
    <property type="entry name" value="RCMT"/>
</dbReference>
<dbReference type="Pfam" id="PF01189">
    <property type="entry name" value="Methyltr_RsmB-F"/>
    <property type="match status" value="1"/>
</dbReference>
<dbReference type="InterPro" id="IPR029063">
    <property type="entry name" value="SAM-dependent_MTases_sf"/>
</dbReference>
<evidence type="ECO:0000256" key="1">
    <source>
        <dbReference type="ARBA" id="ARBA00022603"/>
    </source>
</evidence>
<keyword evidence="1 5" id="KW-0489">Methyltransferase</keyword>
<feature type="binding site" evidence="5">
    <location>
        <position position="307"/>
    </location>
    <ligand>
        <name>S-adenosyl-L-methionine</name>
        <dbReference type="ChEBI" id="CHEBI:59789"/>
    </ligand>
</feature>
<dbReference type="GO" id="GO:0005730">
    <property type="term" value="C:nucleolus"/>
    <property type="evidence" value="ECO:0007669"/>
    <property type="project" value="TreeGrafter"/>
</dbReference>
<dbReference type="CTD" id="55695"/>
<dbReference type="InterPro" id="IPR049560">
    <property type="entry name" value="MeTrfase_RsmB-F_NOP2_cat"/>
</dbReference>
<evidence type="ECO:0000256" key="4">
    <source>
        <dbReference type="ARBA" id="ARBA00022884"/>
    </source>
</evidence>
<evidence type="ECO:0000256" key="2">
    <source>
        <dbReference type="ARBA" id="ARBA00022679"/>
    </source>
</evidence>
<feature type="active site" description="Nucleophile" evidence="5">
    <location>
        <position position="359"/>
    </location>
</feature>
<dbReference type="AlphaFoldDB" id="A0A182FMB1"/>
<feature type="domain" description="SAM-dependent MTase RsmB/NOP-type" evidence="7">
    <location>
        <begin position="126"/>
        <end position="429"/>
    </location>
</feature>
<reference evidence="8 9" key="1">
    <citation type="journal article" date="2017" name="G3 (Bethesda)">
        <title>The Physical Genome Mapping of Anopheles albimanus Corrected Scaffold Misassemblies and Identified Interarm Rearrangements in Genus Anopheles.</title>
        <authorList>
            <person name="Artemov G.N."/>
            <person name="Peery A.N."/>
            <person name="Jiang X."/>
            <person name="Tu Z."/>
            <person name="Stegniy V.N."/>
            <person name="Sharakhova M.V."/>
            <person name="Sharakhov I.V."/>
        </authorList>
    </citation>
    <scope>NUCLEOTIDE SEQUENCE [LARGE SCALE GENOMIC DNA]</scope>
    <source>
        <strain evidence="8 9">ALBI9_A</strain>
    </source>
</reference>
<comment type="similarity">
    <text evidence="5">Belongs to the class I-like SAM-binding methyltransferase superfamily. RsmB/NOP family.</text>
</comment>
<keyword evidence="2 5" id="KW-0808">Transferase</keyword>
<dbReference type="Pfam" id="PF21148">
    <property type="entry name" value="NSUN5_fdxn-like"/>
    <property type="match status" value="1"/>
</dbReference>
<dbReference type="VEuPathDB" id="VectorBase:AALB20_030374"/>
<dbReference type="Gene3D" id="3.40.50.150">
    <property type="entry name" value="Vaccinia Virus protein VP39"/>
    <property type="match status" value="1"/>
</dbReference>
<dbReference type="OrthoDB" id="435282at2759"/>
<dbReference type="RefSeq" id="XP_035795880.1">
    <property type="nucleotide sequence ID" value="XM_035939987.1"/>
</dbReference>
<dbReference type="KEGG" id="aali:118468785"/>
<dbReference type="EnsemblMetazoa" id="AALB007670-RA">
    <property type="protein sequence ID" value="AALB007670-PA"/>
    <property type="gene ID" value="AALB007670"/>
</dbReference>
<evidence type="ECO:0000259" key="7">
    <source>
        <dbReference type="PROSITE" id="PS51686"/>
    </source>
</evidence>
<name>A0A182FMB1_ANOAL</name>
<feature type="region of interest" description="Disordered" evidence="6">
    <location>
        <begin position="456"/>
        <end position="766"/>
    </location>
</feature>
<protein>
    <recommendedName>
        <fullName evidence="7">SAM-dependent MTase RsmB/NOP-type domain-containing protein</fullName>
    </recommendedName>
</protein>
<dbReference type="GO" id="GO:0008173">
    <property type="term" value="F:RNA methyltransferase activity"/>
    <property type="evidence" value="ECO:0007669"/>
    <property type="project" value="InterPro"/>
</dbReference>
<keyword evidence="4 5" id="KW-0694">RNA-binding</keyword>
<evidence type="ECO:0000256" key="6">
    <source>
        <dbReference type="SAM" id="MobiDB-lite"/>
    </source>
</evidence>
<dbReference type="VEuPathDB" id="VectorBase:AALB007670"/>
<comment type="caution">
    <text evidence="5">Lacks conserved residue(s) required for the propagation of feature annotation.</text>
</comment>
<reference evidence="8" key="2">
    <citation type="submission" date="2022-08" db="UniProtKB">
        <authorList>
            <consortium name="EnsemblMetazoa"/>
        </authorList>
    </citation>
    <scope>IDENTIFICATION</scope>
    <source>
        <strain evidence="8">STECLA/ALBI9_A</strain>
    </source>
</reference>
<evidence type="ECO:0000256" key="5">
    <source>
        <dbReference type="PROSITE-ProRule" id="PRU01023"/>
    </source>
</evidence>
<dbReference type="PANTHER" id="PTHR22807:SF4">
    <property type="entry name" value="28S RRNA (CYTOSINE-C(5))-METHYLTRANSFERASE"/>
    <property type="match status" value="1"/>
</dbReference>
<dbReference type="Gene3D" id="3.30.70.1170">
    <property type="entry name" value="Sun protein, domain 3"/>
    <property type="match status" value="1"/>
</dbReference>
<sequence length="766" mass="85197">MPADARVATARKIPVPNNYRYAAKLLRLVTEEKKSVKTLLRDEKHFRAGRTIMDRLLVNLPQINAIIAHIDLTTKEPRLNPWMARALISELLYGRGELLGASLPVECVRRYEAEIRKAYEATKASIPAVKKFEEPRFVRVNTELLNLEGAKRLMQEEGWILVDEEFPDYQAFLHRVQNLTDSEYMVDFHFNDLLVFPHCSKAYWARAEHLFSKFFLQNKACLVPTYLLKPPKKSVVLDMCSAPGMKATHLANLMKNKGRIYAVERNAERYKLLCQYAAPFGVIKTIHADCLDLTDEQVPGVEYILLDPSCSGSGMLDRLRMPEPVDEGRLYKLAGLQYKLLSHAMNAFPNVRRIVYSTCSIHPEENEKVVMGVLRHNSHFRLLDARTELGKEWLNLGSPDYPGVGERCLYARSEIDLTIGMFVAVFERCEDGEENEIYSAHEQQKESYAKLAAIGSEGRKGRKHRGGNNFKPVEDGPEMQQRDGFGQGAEGQHTSAEEDKSTASGVLEEPSASVSKKKSKRKAEPEHTEPAVEESSANGVIEEPSASVSKKKSKRKAEPEHTEPAVEESSANGVLEEPSASVSKKKSKRKAEPEHTEPAVEESSANGVLEEPSASVSKKKSKRKAEPEHTEPAVEESSANGVLEEPSASVSKKKSKRKAESQHTDSPIDESSANGVLEEPSASVSKKKSKRKAEPEHTEPAVDESSANGMIEETSASVSKKKSKRKAELQHTDCAVEESSANGVLEEPSASVSKKKSKRKAVSLEQ</sequence>
<dbReference type="STRING" id="7167.A0A182FMB1"/>
<dbReference type="PROSITE" id="PS51686">
    <property type="entry name" value="SAM_MT_RSMB_NOP"/>
    <property type="match status" value="1"/>
</dbReference>
<feature type="binding site" evidence="5">
    <location>
        <position position="264"/>
    </location>
    <ligand>
        <name>S-adenosyl-L-methionine</name>
        <dbReference type="ChEBI" id="CHEBI:59789"/>
    </ligand>
</feature>
<dbReference type="InterPro" id="IPR001678">
    <property type="entry name" value="MeTrfase_RsmB-F_NOP2_dom"/>
</dbReference>
<keyword evidence="9" id="KW-1185">Reference proteome</keyword>
<organism evidence="8 9">
    <name type="scientific">Anopheles albimanus</name>
    <name type="common">New world malaria mosquito</name>
    <dbReference type="NCBI Taxonomy" id="7167"/>
    <lineage>
        <taxon>Eukaryota</taxon>
        <taxon>Metazoa</taxon>
        <taxon>Ecdysozoa</taxon>
        <taxon>Arthropoda</taxon>
        <taxon>Hexapoda</taxon>
        <taxon>Insecta</taxon>
        <taxon>Pterygota</taxon>
        <taxon>Neoptera</taxon>
        <taxon>Endopterygota</taxon>
        <taxon>Diptera</taxon>
        <taxon>Nematocera</taxon>
        <taxon>Culicoidea</taxon>
        <taxon>Culicidae</taxon>
        <taxon>Anophelinae</taxon>
        <taxon>Anopheles</taxon>
    </lineage>
</organism>
<dbReference type="GO" id="GO:0003723">
    <property type="term" value="F:RNA binding"/>
    <property type="evidence" value="ECO:0007669"/>
    <property type="project" value="UniProtKB-UniRule"/>
</dbReference>